<sequence length="602" mass="67667">MRVRPSKMGHVLQEAHHLTVLTIPPSRLVIVPAALPADLQLILVELHAQTHVDHAHHHVIHVHHQMAELLVLRHNCRLARISRHQKVEKEKSNGMDIPSALGEPSNRPNSTASATEKAPSTSRKRRSMVVDEIPFPEEPVIDNPLQETNSSLTASLIQNLDVRGAIFRGLKSTVVAKLNERSLPELFNENQAGTPVIFAKSTDDISSIVVVEGTHRFSSIRSRLLNKSELETNIAVKIVVVSAAEFDDIWRVAHPITYIAGVDSKEKAHLEKLPVRVTRFLRKTFSNESMRTKGAYDEYTKARNQYEFLCSRFDKAYRSVLRENARYHHLVMKMLFEEKLITKQSQAESELSGFYAYLMSSEVRELFFNSFEELPAMNKSHSLIYRASKYHEETVIAWIKERTGPNSKLFPKSLMMRKMQQLLKREEANDVNKFNANDKSDEKCLHDEDETDEGAPKAKKARKPTSEEKEERAPTTGTGLQVLKHVNQVPANAVLVVQGKVPSVNELVGKGVSVVIINPIETVSTFKDMCKIAESSSVLRCGEYFKKTFVAAGPLIKTGNAGSRLSASTIPTLLVKLTDGEASRARTPKMRCYTILDLQPTF</sequence>
<feature type="compositionally biased region" description="Polar residues" evidence="1">
    <location>
        <begin position="106"/>
        <end position="121"/>
    </location>
</feature>
<proteinExistence type="predicted"/>
<feature type="region of interest" description="Disordered" evidence="1">
    <location>
        <begin position="83"/>
        <end position="127"/>
    </location>
</feature>
<evidence type="ECO:0000313" key="2">
    <source>
        <dbReference type="EMBL" id="EGT55096.1"/>
    </source>
</evidence>
<dbReference type="eggNOG" id="ENOG502TJMU">
    <property type="taxonomic scope" value="Eukaryota"/>
</dbReference>
<dbReference type="Proteomes" id="UP000008068">
    <property type="component" value="Unassembled WGS sequence"/>
</dbReference>
<organism evidence="3">
    <name type="scientific">Caenorhabditis brenneri</name>
    <name type="common">Nematode worm</name>
    <dbReference type="NCBI Taxonomy" id="135651"/>
    <lineage>
        <taxon>Eukaryota</taxon>
        <taxon>Metazoa</taxon>
        <taxon>Ecdysozoa</taxon>
        <taxon>Nematoda</taxon>
        <taxon>Chromadorea</taxon>
        <taxon>Rhabditida</taxon>
        <taxon>Rhabditina</taxon>
        <taxon>Rhabditomorpha</taxon>
        <taxon>Rhabditoidea</taxon>
        <taxon>Rhabditidae</taxon>
        <taxon>Peloderinae</taxon>
        <taxon>Caenorhabditis</taxon>
    </lineage>
</organism>
<dbReference type="InParanoid" id="G0N882"/>
<feature type="compositionally biased region" description="Basic and acidic residues" evidence="1">
    <location>
        <begin position="464"/>
        <end position="473"/>
    </location>
</feature>
<gene>
    <name evidence="2" type="ORF">CAEBREN_03576</name>
</gene>
<protein>
    <submittedName>
        <fullName evidence="2">Uncharacterized protein</fullName>
    </submittedName>
</protein>
<evidence type="ECO:0000256" key="1">
    <source>
        <dbReference type="SAM" id="MobiDB-lite"/>
    </source>
</evidence>
<feature type="compositionally biased region" description="Basic and acidic residues" evidence="1">
    <location>
        <begin position="428"/>
        <end position="446"/>
    </location>
</feature>
<dbReference type="OrthoDB" id="5911009at2759"/>
<keyword evidence="3" id="KW-1185">Reference proteome</keyword>
<dbReference type="HOGENOM" id="CLU_453599_0_0_1"/>
<dbReference type="EMBL" id="GL379849">
    <property type="protein sequence ID" value="EGT55096.1"/>
    <property type="molecule type" value="Genomic_DNA"/>
</dbReference>
<reference evidence="3" key="1">
    <citation type="submission" date="2011-07" db="EMBL/GenBank/DDBJ databases">
        <authorList>
            <consortium name="Caenorhabditis brenneri Sequencing and Analysis Consortium"/>
            <person name="Wilson R.K."/>
        </authorList>
    </citation>
    <scope>NUCLEOTIDE SEQUENCE [LARGE SCALE GENOMIC DNA]</scope>
    <source>
        <strain evidence="3">PB2801</strain>
    </source>
</reference>
<dbReference type="AlphaFoldDB" id="G0N882"/>
<feature type="region of interest" description="Disordered" evidence="1">
    <location>
        <begin position="428"/>
        <end position="479"/>
    </location>
</feature>
<accession>G0N882</accession>
<evidence type="ECO:0000313" key="3">
    <source>
        <dbReference type="Proteomes" id="UP000008068"/>
    </source>
</evidence>
<name>G0N882_CAEBE</name>